<proteinExistence type="inferred from homology"/>
<dbReference type="InterPro" id="IPR048824">
    <property type="entry name" value="Cas3-like_C"/>
</dbReference>
<keyword evidence="3" id="KW-0479">Metal-binding</keyword>
<dbReference type="Proteomes" id="UP000645257">
    <property type="component" value="Unassembled WGS sequence"/>
</dbReference>
<dbReference type="InterPro" id="IPR048823">
    <property type="entry name" value="Cas3_I-F_Cas2"/>
</dbReference>
<dbReference type="AlphaFoldDB" id="A0A918UAP9"/>
<dbReference type="InterPro" id="IPR013395">
    <property type="entry name" value="CRISPR-assoc_Cas3_yers"/>
</dbReference>
<dbReference type="GO" id="GO:0005524">
    <property type="term" value="F:ATP binding"/>
    <property type="evidence" value="ECO:0007669"/>
    <property type="project" value="UniProtKB-KW"/>
</dbReference>
<evidence type="ECO:0000256" key="1">
    <source>
        <dbReference type="ARBA" id="ARBA00006847"/>
    </source>
</evidence>
<name>A0A918UAP9_9NEIS</name>
<dbReference type="InterPro" id="IPR038257">
    <property type="entry name" value="CRISPR-assoc_Cas3_HD_sf"/>
</dbReference>
<evidence type="ECO:0000256" key="4">
    <source>
        <dbReference type="ARBA" id="ARBA00022741"/>
    </source>
</evidence>
<evidence type="ECO:0000313" key="11">
    <source>
        <dbReference type="Proteomes" id="UP000645257"/>
    </source>
</evidence>
<dbReference type="GO" id="GO:0046872">
    <property type="term" value="F:metal ion binding"/>
    <property type="evidence" value="ECO:0007669"/>
    <property type="project" value="UniProtKB-KW"/>
</dbReference>
<dbReference type="InterPro" id="IPR006483">
    <property type="entry name" value="CRISPR-assoc_Cas3_HD"/>
</dbReference>
<dbReference type="GO" id="GO:0051607">
    <property type="term" value="P:defense response to virus"/>
    <property type="evidence" value="ECO:0007669"/>
    <property type="project" value="UniProtKB-KW"/>
</dbReference>
<keyword evidence="7" id="KW-0067">ATP-binding</keyword>
<dbReference type="Pfam" id="PF21384">
    <property type="entry name" value="Cas3_I-F_Cas2"/>
    <property type="match status" value="1"/>
</dbReference>
<dbReference type="Pfam" id="PF22590">
    <property type="entry name" value="Cas3-like_C_2"/>
    <property type="match status" value="1"/>
</dbReference>
<protein>
    <submittedName>
        <fullName evidence="10">Type I-F CRISPR-associated helicase Cas3</fullName>
    </submittedName>
</protein>
<comment type="caution">
    <text evidence="10">The sequence shown here is derived from an EMBL/GenBank/DDBJ whole genome shotgun (WGS) entry which is preliminary data.</text>
</comment>
<keyword evidence="6" id="KW-0347">Helicase</keyword>
<keyword evidence="11" id="KW-1185">Reference proteome</keyword>
<accession>A0A918UAP9</accession>
<sequence length="1108" mass="124249">MLVSQCDKRALTETRRILDQFAERRGDRVWQTPITQAGLDTLRRLLRKSARKNTAVACHWLRGRDHAELLWIVGDSRRFNSNGSVPTNTTERDVLRSDDENDWLTGEDIRLLAGLAALFHDLGKACAAFQSRLRGKGSSIANIYRHEWVSLRLVQAFVGQDDDAGWLARLQDPAWMTTRAWETRLKTAQLRDGLDDAARISKPFAPGVLPPLAAAVCWLVLSHHRLPLPGVDVINFDRMKKGLNDLTSQWNQPFDKVAGKECKPYWQFPYGLPCDDRLWRERVASQAGELGKRLQPMAWLDEPYPMHLARLLLMLADHHFSSQNVKQSWKPGEEDNVAFANTLKDDPDRRFNQTLPEHLTGVMRHALGAARALPGLATGLASLGRHRILQQRSADARFRWQDKAFDLAGRMRDKALTQGAFIVNLASTGCGKTLANARIMYALANPATGMRCVFAMGLRTLTLQTGLAFRDKLKLDDGDLAIRVGGAPSRELFEHLADMAEARGSESSQPLLDTDGYVRYDGNPDHPLLQRLSHDPKFNALLAAPLLVCTIDHLTPATESTRGGRQIAPMLRLMSSDLVLDEPDDFSVEDMPALIRLVYWAGLLGSRVLISSATLPPALTQGLFDAYLEGRRQFQRHRGQPGQLLSVCCLWTDERETLTADCMDRSGFASAHAAFADRRAGWLSTQPGRRTAELLPLTGLPRNRQGLFPALATLLRDNALRLHALNHDIDPSSGKHVSIGLLRFANIDTIYPLAQELCRLGAPHGVRIHLCVYHSQYPLLLRSAIERRLDAALTRHDPAALFAQTDIRARLNGHAAGDHLFIVLGSPVTEVGRDHCYSWAIAEPSSMRSLIQLAGRVRRHWPAPFDTLNLLILQQNIKSWLDPDRPAYSRPGFETAKEFRLVTPDLNALLTEDEYRRIDARPRLLARPALRPHHSLVDLEHARLDAEINGNALKTVAVSRAGSPGHSRLCAASCWQIAHAMLQAGLQRVQPFRKNDYAEECELVLLPDEEEQNVRLIRQVEDDRTHQKNELRSDYLLHRISDQDLFRGPGIGAWGNENYLDELAALAGELDMSPEACARRFGHVALKFDPDNHQGWLFHPALGFCQKR</sequence>
<dbReference type="GO" id="GO:0016787">
    <property type="term" value="F:hydrolase activity"/>
    <property type="evidence" value="ECO:0007669"/>
    <property type="project" value="UniProtKB-KW"/>
</dbReference>
<reference evidence="10" key="2">
    <citation type="submission" date="2020-09" db="EMBL/GenBank/DDBJ databases">
        <authorList>
            <person name="Sun Q."/>
            <person name="Kim S."/>
        </authorList>
    </citation>
    <scope>NUCLEOTIDE SEQUENCE</scope>
    <source>
        <strain evidence="10">KCTC 32182</strain>
    </source>
</reference>
<dbReference type="EMBL" id="BMYX01000019">
    <property type="protein sequence ID" value="GGY23808.1"/>
    <property type="molecule type" value="Genomic_DNA"/>
</dbReference>
<evidence type="ECO:0000256" key="2">
    <source>
        <dbReference type="ARBA" id="ARBA00009046"/>
    </source>
</evidence>
<dbReference type="Gene3D" id="1.10.3210.30">
    <property type="match status" value="1"/>
</dbReference>
<keyword evidence="4" id="KW-0547">Nucleotide-binding</keyword>
<evidence type="ECO:0000256" key="5">
    <source>
        <dbReference type="ARBA" id="ARBA00022801"/>
    </source>
</evidence>
<evidence type="ECO:0000256" key="8">
    <source>
        <dbReference type="ARBA" id="ARBA00023118"/>
    </source>
</evidence>
<comment type="similarity">
    <text evidence="2">In the central section; belongs to the CRISPR-associated helicase Cas3 family.</text>
</comment>
<gene>
    <name evidence="10" type="ORF">GCM10011289_29360</name>
</gene>
<comment type="similarity">
    <text evidence="1">In the N-terminal section; belongs to the CRISPR-associated nuclease Cas3-HD family.</text>
</comment>
<dbReference type="SUPFAM" id="SSF52540">
    <property type="entry name" value="P-loop containing nucleoside triphosphate hydrolases"/>
    <property type="match status" value="1"/>
</dbReference>
<evidence type="ECO:0000256" key="3">
    <source>
        <dbReference type="ARBA" id="ARBA00022723"/>
    </source>
</evidence>
<reference evidence="10" key="1">
    <citation type="journal article" date="2014" name="Int. J. Syst. Evol. Microbiol.">
        <title>Complete genome sequence of Corynebacterium casei LMG S-19264T (=DSM 44701T), isolated from a smear-ripened cheese.</title>
        <authorList>
            <consortium name="US DOE Joint Genome Institute (JGI-PGF)"/>
            <person name="Walter F."/>
            <person name="Albersmeier A."/>
            <person name="Kalinowski J."/>
            <person name="Ruckert C."/>
        </authorList>
    </citation>
    <scope>NUCLEOTIDE SEQUENCE</scope>
    <source>
        <strain evidence="10">KCTC 32182</strain>
    </source>
</reference>
<dbReference type="Pfam" id="PF21802">
    <property type="entry name" value="Cas3-like_C"/>
    <property type="match status" value="1"/>
</dbReference>
<evidence type="ECO:0000256" key="6">
    <source>
        <dbReference type="ARBA" id="ARBA00022806"/>
    </source>
</evidence>
<dbReference type="NCBIfam" id="TIGR02562">
    <property type="entry name" value="cas3_yersinia"/>
    <property type="match status" value="1"/>
</dbReference>
<evidence type="ECO:0000256" key="7">
    <source>
        <dbReference type="ARBA" id="ARBA00022840"/>
    </source>
</evidence>
<dbReference type="InterPro" id="IPR054712">
    <property type="entry name" value="Cas3-like_dom"/>
</dbReference>
<feature type="domain" description="HD Cas3-type" evidence="9">
    <location>
        <begin position="99"/>
        <end position="320"/>
    </location>
</feature>
<dbReference type="InterPro" id="IPR027417">
    <property type="entry name" value="P-loop_NTPase"/>
</dbReference>
<organism evidence="10 11">
    <name type="scientific">Paludibacterium paludis</name>
    <dbReference type="NCBI Taxonomy" id="1225769"/>
    <lineage>
        <taxon>Bacteria</taxon>
        <taxon>Pseudomonadati</taxon>
        <taxon>Pseudomonadota</taxon>
        <taxon>Betaproteobacteria</taxon>
        <taxon>Neisseriales</taxon>
        <taxon>Chromobacteriaceae</taxon>
        <taxon>Paludibacterium</taxon>
    </lineage>
</organism>
<dbReference type="PROSITE" id="PS51643">
    <property type="entry name" value="HD_CAS3"/>
    <property type="match status" value="1"/>
</dbReference>
<keyword evidence="8" id="KW-0051">Antiviral defense</keyword>
<dbReference type="GO" id="GO:0004386">
    <property type="term" value="F:helicase activity"/>
    <property type="evidence" value="ECO:0007669"/>
    <property type="project" value="UniProtKB-KW"/>
</dbReference>
<evidence type="ECO:0000313" key="10">
    <source>
        <dbReference type="EMBL" id="GGY23808.1"/>
    </source>
</evidence>
<keyword evidence="5" id="KW-0378">Hydrolase</keyword>
<evidence type="ECO:0000259" key="9">
    <source>
        <dbReference type="PROSITE" id="PS51643"/>
    </source>
</evidence>